<dbReference type="SUPFAM" id="SSF53335">
    <property type="entry name" value="S-adenosyl-L-methionine-dependent methyltransferases"/>
    <property type="match status" value="1"/>
</dbReference>
<gene>
    <name evidence="3" type="ORF">NLU13_6073</name>
</gene>
<feature type="compositionally biased region" description="Polar residues" evidence="2">
    <location>
        <begin position="447"/>
        <end position="460"/>
    </location>
</feature>
<comment type="similarity">
    <text evidence="1">Belongs to the methyltransferase superfamily. LaeA methyltransferase family.</text>
</comment>
<feature type="region of interest" description="Disordered" evidence="2">
    <location>
        <begin position="1"/>
        <end position="57"/>
    </location>
</feature>
<keyword evidence="4" id="KW-1185">Reference proteome</keyword>
<feature type="region of interest" description="Disordered" evidence="2">
    <location>
        <begin position="86"/>
        <end position="108"/>
    </location>
</feature>
<name>A0AA39L6E0_SARSR</name>
<dbReference type="CDD" id="cd02440">
    <property type="entry name" value="AdoMet_MTases"/>
    <property type="match status" value="1"/>
</dbReference>
<feature type="compositionally biased region" description="Polar residues" evidence="2">
    <location>
        <begin position="31"/>
        <end position="57"/>
    </location>
</feature>
<protein>
    <recommendedName>
        <fullName evidence="5">Methyltransferase</fullName>
    </recommendedName>
</protein>
<dbReference type="EMBL" id="JAPDFR010000005">
    <property type="protein sequence ID" value="KAK0386236.1"/>
    <property type="molecule type" value="Genomic_DNA"/>
</dbReference>
<dbReference type="Pfam" id="PF13489">
    <property type="entry name" value="Methyltransf_23"/>
    <property type="match status" value="1"/>
</dbReference>
<reference evidence="3" key="1">
    <citation type="submission" date="2022-10" db="EMBL/GenBank/DDBJ databases">
        <title>Determination and structural analysis of whole genome sequence of Sarocladium strictum F4-1.</title>
        <authorList>
            <person name="Hu L."/>
            <person name="Jiang Y."/>
        </authorList>
    </citation>
    <scope>NUCLEOTIDE SEQUENCE</scope>
    <source>
        <strain evidence="3">F4-1</strain>
    </source>
</reference>
<evidence type="ECO:0000256" key="2">
    <source>
        <dbReference type="SAM" id="MobiDB-lite"/>
    </source>
</evidence>
<organism evidence="3 4">
    <name type="scientific">Sarocladium strictum</name>
    <name type="common">Black bundle disease fungus</name>
    <name type="synonym">Acremonium strictum</name>
    <dbReference type="NCBI Taxonomy" id="5046"/>
    <lineage>
        <taxon>Eukaryota</taxon>
        <taxon>Fungi</taxon>
        <taxon>Dikarya</taxon>
        <taxon>Ascomycota</taxon>
        <taxon>Pezizomycotina</taxon>
        <taxon>Sordariomycetes</taxon>
        <taxon>Hypocreomycetidae</taxon>
        <taxon>Hypocreales</taxon>
        <taxon>Sarocladiaceae</taxon>
        <taxon>Sarocladium</taxon>
    </lineage>
</organism>
<comment type="caution">
    <text evidence="3">The sequence shown here is derived from an EMBL/GenBank/DDBJ whole genome shotgun (WGS) entry which is preliminary data.</text>
</comment>
<accession>A0AA39L6E0</accession>
<dbReference type="Proteomes" id="UP001175261">
    <property type="component" value="Unassembled WGS sequence"/>
</dbReference>
<proteinExistence type="inferred from homology"/>
<evidence type="ECO:0000256" key="1">
    <source>
        <dbReference type="ARBA" id="ARBA00038158"/>
    </source>
</evidence>
<evidence type="ECO:0008006" key="5">
    <source>
        <dbReference type="Google" id="ProtNLM"/>
    </source>
</evidence>
<evidence type="ECO:0000313" key="4">
    <source>
        <dbReference type="Proteomes" id="UP001175261"/>
    </source>
</evidence>
<dbReference type="PANTHER" id="PTHR43591">
    <property type="entry name" value="METHYLTRANSFERASE"/>
    <property type="match status" value="1"/>
</dbReference>
<dbReference type="Gene3D" id="3.40.50.150">
    <property type="entry name" value="Vaccinia Virus protein VP39"/>
    <property type="match status" value="1"/>
</dbReference>
<feature type="region of interest" description="Disordered" evidence="2">
    <location>
        <begin position="434"/>
        <end position="489"/>
    </location>
</feature>
<sequence>MARKRPAKRRRQSQKSVDLTECKIKNHTHSKSCSDASRTDPLTSHPSSDDGTLSENAMSDGAQTAMTSIMDTDEEAVVGAAAVNTATTSEPDTDDQGHDYDNHSVYPRSNYPQVAFEHITEEPWRGSEAHGGSDMGASTRSLWAQDLDYRDIHGRRYCRDYYMPNDDMEQLRLTLIHRVYLHVLNNEVTTVHLDNPEHILDIGTGTGEWAIRIAELFPNCEVVGTDISATAETQGVPMNVFFEVEDAEDWERLPDMYDLIHFRNMEGSFMDWATMYDNVYFSLKPGGYIEVQDFDSIEGMTKFMSQFSPSSSIHALQRDLVIASEKVGRVRGVGHMNPRLFLDAGFVDVRATEHVIPISVAEKTAGKIWLIACLDAFEAICLRLLTEHMGWDPDACKAACEEAARELANLAKDSERSKGLQIKMVVVTARKPLDAPPAVTPHEYGHSSPSMKSLAESTPGRTPIRASRDPSPLAMDARSARPPQAPLST</sequence>
<feature type="compositionally biased region" description="Basic residues" evidence="2">
    <location>
        <begin position="1"/>
        <end position="13"/>
    </location>
</feature>
<dbReference type="InterPro" id="IPR029063">
    <property type="entry name" value="SAM-dependent_MTases_sf"/>
</dbReference>
<dbReference type="GO" id="GO:0008168">
    <property type="term" value="F:methyltransferase activity"/>
    <property type="evidence" value="ECO:0007669"/>
    <property type="project" value="TreeGrafter"/>
</dbReference>
<evidence type="ECO:0000313" key="3">
    <source>
        <dbReference type="EMBL" id="KAK0386236.1"/>
    </source>
</evidence>
<dbReference type="AlphaFoldDB" id="A0AA39L6E0"/>
<dbReference type="PANTHER" id="PTHR43591:SF105">
    <property type="entry name" value="METHYLTRANSFERASE DOMAIN-CONTAINING PROTEIN-RELATED"/>
    <property type="match status" value="1"/>
</dbReference>